<keyword evidence="1" id="KW-0472">Membrane</keyword>
<keyword evidence="1" id="KW-1133">Transmembrane helix</keyword>
<protein>
    <submittedName>
        <fullName evidence="2">Uncharacterized protein</fullName>
    </submittedName>
</protein>
<evidence type="ECO:0000313" key="3">
    <source>
        <dbReference type="Proteomes" id="UP000269669"/>
    </source>
</evidence>
<feature type="transmembrane region" description="Helical" evidence="1">
    <location>
        <begin position="26"/>
        <end position="48"/>
    </location>
</feature>
<keyword evidence="3" id="KW-1185">Reference proteome</keyword>
<evidence type="ECO:0000313" key="2">
    <source>
        <dbReference type="EMBL" id="RSL14651.1"/>
    </source>
</evidence>
<keyword evidence="1" id="KW-0812">Transmembrane</keyword>
<dbReference type="AlphaFoldDB" id="A0A428MCN5"/>
<dbReference type="Proteomes" id="UP000269669">
    <property type="component" value="Unassembled WGS sequence"/>
</dbReference>
<gene>
    <name evidence="2" type="ORF">EDE15_0106</name>
</gene>
<proteinExistence type="predicted"/>
<reference evidence="2 3" key="1">
    <citation type="submission" date="2018-12" db="EMBL/GenBank/DDBJ databases">
        <title>Sequencing of bacterial isolates from soil warming experiment in Harvard Forest, Massachusetts, USA.</title>
        <authorList>
            <person name="Deangelis K."/>
        </authorList>
    </citation>
    <scope>NUCLEOTIDE SEQUENCE [LARGE SCALE GENOMIC DNA]</scope>
    <source>
        <strain evidence="2 3">EB153</strain>
    </source>
</reference>
<evidence type="ECO:0000256" key="1">
    <source>
        <dbReference type="SAM" id="Phobius"/>
    </source>
</evidence>
<comment type="caution">
    <text evidence="2">The sequence shown here is derived from an EMBL/GenBank/DDBJ whole genome shotgun (WGS) entry which is preliminary data.</text>
</comment>
<sequence>MSIIVQDWQGVGSRPRLRRNRVVDHIAYLAVLVILSAISILVLFVYSIRNAYEHLPERLHVNRRRKCARDSKSEERKLIIVELNFLAACRSSSRTKTDLDGAFQLVDHFLGQTGMLQQMKKCQITLINRDDMLRSTANTRAYP</sequence>
<accession>A0A428MCN5</accession>
<dbReference type="EMBL" id="RSDW01000001">
    <property type="protein sequence ID" value="RSL14651.1"/>
    <property type="molecule type" value="Genomic_DNA"/>
</dbReference>
<name>A0A428MCN5_9BACT</name>
<organism evidence="2 3">
    <name type="scientific">Edaphobacter aggregans</name>
    <dbReference type="NCBI Taxonomy" id="570835"/>
    <lineage>
        <taxon>Bacteria</taxon>
        <taxon>Pseudomonadati</taxon>
        <taxon>Acidobacteriota</taxon>
        <taxon>Terriglobia</taxon>
        <taxon>Terriglobales</taxon>
        <taxon>Acidobacteriaceae</taxon>
        <taxon>Edaphobacter</taxon>
    </lineage>
</organism>